<keyword evidence="3" id="KW-1185">Reference proteome</keyword>
<reference evidence="2 3" key="1">
    <citation type="journal article" date="2009" name="J. Bacteriol.">
        <title>Complete and draft genome sequences of six members of the Aquificales.</title>
        <authorList>
            <person name="Reysenbach A.L."/>
            <person name="Hamamura N."/>
            <person name="Podar M."/>
            <person name="Griffiths E."/>
            <person name="Ferreira S."/>
            <person name="Hochstein R."/>
            <person name="Heidelberg J."/>
            <person name="Johnson J."/>
            <person name="Mead D."/>
            <person name="Pohorille A."/>
            <person name="Sarmiento M."/>
            <person name="Schweighofer K."/>
            <person name="Seshadri R."/>
            <person name="Voytek M.A."/>
        </authorList>
    </citation>
    <scope>NUCLEOTIDE SEQUENCE [LARGE SCALE GENOMIC DNA]</scope>
    <source>
        <strain evidence="3">DSM 14350 / EX-H1</strain>
    </source>
</reference>
<dbReference type="PANTHER" id="PTHR42852:SF17">
    <property type="entry name" value="THIOREDOXIN-LIKE PROTEIN HI_1115"/>
    <property type="match status" value="1"/>
</dbReference>
<proteinExistence type="predicted"/>
<name>C0QQR8_PERMH</name>
<evidence type="ECO:0000313" key="2">
    <source>
        <dbReference type="EMBL" id="ACO03905.1"/>
    </source>
</evidence>
<feature type="domain" description="Thioredoxin" evidence="1">
    <location>
        <begin position="23"/>
        <end position="153"/>
    </location>
</feature>
<dbReference type="CDD" id="cd02966">
    <property type="entry name" value="TlpA_like_family"/>
    <property type="match status" value="1"/>
</dbReference>
<dbReference type="KEGG" id="pmx:PERMA_1241"/>
<dbReference type="SUPFAM" id="SSF52833">
    <property type="entry name" value="Thioredoxin-like"/>
    <property type="match status" value="1"/>
</dbReference>
<dbReference type="EMBL" id="CP001230">
    <property type="protein sequence ID" value="ACO03905.1"/>
    <property type="molecule type" value="Genomic_DNA"/>
</dbReference>
<dbReference type="HOGENOM" id="CLU_1748711_0_0_0"/>
<dbReference type="PaxDb" id="123214-PERMA_1241"/>
<dbReference type="OrthoDB" id="9788279at2"/>
<dbReference type="STRING" id="123214.PERMA_1241"/>
<dbReference type="InterPro" id="IPR013766">
    <property type="entry name" value="Thioredoxin_domain"/>
</dbReference>
<dbReference type="Proteomes" id="UP000001366">
    <property type="component" value="Chromosome"/>
</dbReference>
<dbReference type="Pfam" id="PF13098">
    <property type="entry name" value="Thioredoxin_2"/>
    <property type="match status" value="1"/>
</dbReference>
<accession>C0QQR8</accession>
<dbReference type="PANTHER" id="PTHR42852">
    <property type="entry name" value="THIOL:DISULFIDE INTERCHANGE PROTEIN DSBE"/>
    <property type="match status" value="1"/>
</dbReference>
<dbReference type="Gene3D" id="3.40.30.10">
    <property type="entry name" value="Glutaredoxin"/>
    <property type="match status" value="1"/>
</dbReference>
<gene>
    <name evidence="2" type="ordered locus">PERMA_1241</name>
</gene>
<dbReference type="AlphaFoldDB" id="C0QQR8"/>
<protein>
    <submittedName>
        <fullName evidence="2">Putative lipoprotein</fullName>
    </submittedName>
</protein>
<dbReference type="InterPro" id="IPR050553">
    <property type="entry name" value="Thioredoxin_ResA/DsbE_sf"/>
</dbReference>
<dbReference type="InterPro" id="IPR036249">
    <property type="entry name" value="Thioredoxin-like_sf"/>
</dbReference>
<dbReference type="PROSITE" id="PS51257">
    <property type="entry name" value="PROKAR_LIPOPROTEIN"/>
    <property type="match status" value="1"/>
</dbReference>
<dbReference type="eggNOG" id="COG0526">
    <property type="taxonomic scope" value="Bacteria"/>
</dbReference>
<dbReference type="InterPro" id="IPR012336">
    <property type="entry name" value="Thioredoxin-like_fold"/>
</dbReference>
<keyword evidence="2" id="KW-0449">Lipoprotein</keyword>
<dbReference type="PROSITE" id="PS51352">
    <property type="entry name" value="THIOREDOXIN_2"/>
    <property type="match status" value="1"/>
</dbReference>
<evidence type="ECO:0000259" key="1">
    <source>
        <dbReference type="PROSITE" id="PS51352"/>
    </source>
</evidence>
<organism evidence="2 3">
    <name type="scientific">Persephonella marina (strain DSM 14350 / EX-H1)</name>
    <dbReference type="NCBI Taxonomy" id="123214"/>
    <lineage>
        <taxon>Bacteria</taxon>
        <taxon>Pseudomonadati</taxon>
        <taxon>Aquificota</taxon>
        <taxon>Aquificia</taxon>
        <taxon>Aquificales</taxon>
        <taxon>Hydrogenothermaceae</taxon>
        <taxon>Persephonella</taxon>
    </lineage>
</organism>
<dbReference type="RefSeq" id="WP_012676144.1">
    <property type="nucleotide sequence ID" value="NC_012440.1"/>
</dbReference>
<sequence>MRKIFFFLIVLPFFILSCEKKDHENNRDLHRYTLVDKDGNPVPLPEDKLIVLNFMAYSCSACMEEIPVMKKVIQEKKYRDRFQIIAMVIDSDKGDLSDPVFPIYPNHKQNFVRFPVPGTPTTYIITPEGKKLVTIYGAVTEENFRKYLDEALEKSKKILN</sequence>
<evidence type="ECO:0000313" key="3">
    <source>
        <dbReference type="Proteomes" id="UP000001366"/>
    </source>
</evidence>